<evidence type="ECO:0000313" key="8">
    <source>
        <dbReference type="EMBL" id="KIY70784.1"/>
    </source>
</evidence>
<protein>
    <recommendedName>
        <fullName evidence="4">tRNA-splicing endonuclease subunit Sen2</fullName>
        <ecNumber evidence="4">4.6.1.16</ecNumber>
    </recommendedName>
</protein>
<feature type="active site" evidence="5">
    <location>
        <position position="315"/>
    </location>
</feature>
<gene>
    <name evidence="8" type="ORF">CYLTODRAFT_419458</name>
</gene>
<dbReference type="GO" id="GO:0000214">
    <property type="term" value="C:tRNA-intron endonuclease complex"/>
    <property type="evidence" value="ECO:0007669"/>
    <property type="project" value="UniProtKB-UniRule"/>
</dbReference>
<dbReference type="InterPro" id="IPR006677">
    <property type="entry name" value="tRNA_intron_Endonuc_cat-like"/>
</dbReference>
<feature type="compositionally biased region" description="Basic residues" evidence="6">
    <location>
        <begin position="1"/>
        <end position="13"/>
    </location>
</feature>
<dbReference type="InterPro" id="IPR016589">
    <property type="entry name" value="tRNA_splic_SEN2"/>
</dbReference>
<feature type="active site" evidence="5">
    <location>
        <position position="359"/>
    </location>
</feature>
<keyword evidence="3 4" id="KW-0456">Lyase</keyword>
<feature type="domain" description="tRNA intron endonuclease catalytic" evidence="7">
    <location>
        <begin position="277"/>
        <end position="366"/>
    </location>
</feature>
<proteinExistence type="inferred from homology"/>
<dbReference type="PANTHER" id="PTHR21227:SF0">
    <property type="entry name" value="TRNA-SPLICING ENDONUCLEASE SUBUNIT SEN2"/>
    <property type="match status" value="1"/>
</dbReference>
<dbReference type="STRING" id="1314674.A0A0D7BKX9"/>
<evidence type="ECO:0000256" key="1">
    <source>
        <dbReference type="ARBA" id="ARBA00008078"/>
    </source>
</evidence>
<evidence type="ECO:0000313" key="9">
    <source>
        <dbReference type="Proteomes" id="UP000054007"/>
    </source>
</evidence>
<dbReference type="Gene3D" id="3.40.1350.10">
    <property type="match status" value="1"/>
</dbReference>
<dbReference type="AlphaFoldDB" id="A0A0D7BKX9"/>
<evidence type="ECO:0000256" key="6">
    <source>
        <dbReference type="SAM" id="MobiDB-lite"/>
    </source>
</evidence>
<feature type="region of interest" description="Disordered" evidence="6">
    <location>
        <begin position="1"/>
        <end position="21"/>
    </location>
</feature>
<dbReference type="PIRSF" id="PIRSF011789">
    <property type="entry name" value="tRNA_splic_SEN2"/>
    <property type="match status" value="1"/>
</dbReference>
<dbReference type="EC" id="4.6.1.16" evidence="4"/>
<keyword evidence="9" id="KW-1185">Reference proteome</keyword>
<dbReference type="CDD" id="cd22363">
    <property type="entry name" value="tRNA-intron_lyase_C"/>
    <property type="match status" value="1"/>
</dbReference>
<dbReference type="OrthoDB" id="10249562at2759"/>
<dbReference type="Proteomes" id="UP000054007">
    <property type="component" value="Unassembled WGS sequence"/>
</dbReference>
<organism evidence="8 9">
    <name type="scientific">Cylindrobasidium torrendii FP15055 ss-10</name>
    <dbReference type="NCBI Taxonomy" id="1314674"/>
    <lineage>
        <taxon>Eukaryota</taxon>
        <taxon>Fungi</taxon>
        <taxon>Dikarya</taxon>
        <taxon>Basidiomycota</taxon>
        <taxon>Agaricomycotina</taxon>
        <taxon>Agaricomycetes</taxon>
        <taxon>Agaricomycetidae</taxon>
        <taxon>Agaricales</taxon>
        <taxon>Marasmiineae</taxon>
        <taxon>Physalacriaceae</taxon>
        <taxon>Cylindrobasidium</taxon>
    </lineage>
</organism>
<evidence type="ECO:0000256" key="3">
    <source>
        <dbReference type="ARBA" id="ARBA00023239"/>
    </source>
</evidence>
<dbReference type="GO" id="GO:0003676">
    <property type="term" value="F:nucleic acid binding"/>
    <property type="evidence" value="ECO:0007669"/>
    <property type="project" value="InterPro"/>
</dbReference>
<evidence type="ECO:0000256" key="5">
    <source>
        <dbReference type="PIRSR" id="PIRSR011789-1"/>
    </source>
</evidence>
<evidence type="ECO:0000259" key="7">
    <source>
        <dbReference type="Pfam" id="PF01974"/>
    </source>
</evidence>
<dbReference type="SUPFAM" id="SSF53032">
    <property type="entry name" value="tRNA-intron endonuclease catalytic domain-like"/>
    <property type="match status" value="1"/>
</dbReference>
<dbReference type="InterPro" id="IPR036167">
    <property type="entry name" value="tRNA_intron_Endo_cat-like_sf"/>
</dbReference>
<dbReference type="EMBL" id="KN880463">
    <property type="protein sequence ID" value="KIY70784.1"/>
    <property type="molecule type" value="Genomic_DNA"/>
</dbReference>
<evidence type="ECO:0000256" key="4">
    <source>
        <dbReference type="PIRNR" id="PIRNR011789"/>
    </source>
</evidence>
<sequence length="405" mass="45024">MQRNRGKNTRGRGGKGGWHNNKQIYSTPLPPLIQPILPPILHTATLGLALQIATPVCTAYYSSTTTPNAVWIVNTSDINILWRRGFFGKGDLSRSEPSWVKRVRAEREGRDGKPTPEALRALRRAERRQFKLDRAQAIASVAAEAEAIFASGGDAINPALSGPNIPSAATWRPQAKTDINTTQAGPSSMTQVPDLAADLEGDEKEEAGDEPDVVNMEHLQLTMHEAWFLLWNLGCLVVRDADSDNIIPLESFWLLCQRAHTPISPSFPAPLAFDNPFLVHYAVYHHYRALGWVVRGGLKFCVDWLLYKKGPVFSHAEFALTVCPVYEDPADDVGNLQNAKPFSWTWLSTINRVNTQVQKTLILVYVTIPAKARVSPEVLNTPAGLAHYSVHEVVVRRFIPARMRD</sequence>
<accession>A0A0D7BKX9</accession>
<dbReference type="InterPro" id="IPR011856">
    <property type="entry name" value="tRNA_endonuc-like_dom_sf"/>
</dbReference>
<dbReference type="Pfam" id="PF01974">
    <property type="entry name" value="tRNA_int_endo"/>
    <property type="match status" value="1"/>
</dbReference>
<comment type="function">
    <text evidence="4">Constitutes one of the two catalytic subunit of the tRNA-splicing endonuclease complex, a complex responsible for identification and cleavage of the splice sites in pre-tRNA. It cleaves pre-tRNA at the 5'- and 3'-splice sites to release the intron. The products are an intron and two tRNA half-molecules bearing 2',3'-cyclic phosphate and 5'-OH termini. There are no conserved sequences at the splice sites, but the intron is invariably located at the same site in the gene, placing the splice sites an invariant distance from the constant structural features of the tRNA body.</text>
</comment>
<dbReference type="InterPro" id="IPR006676">
    <property type="entry name" value="tRNA_splic"/>
</dbReference>
<reference evidence="8 9" key="1">
    <citation type="journal article" date="2015" name="Fungal Genet. Biol.">
        <title>Evolution of novel wood decay mechanisms in Agaricales revealed by the genome sequences of Fistulina hepatica and Cylindrobasidium torrendii.</title>
        <authorList>
            <person name="Floudas D."/>
            <person name="Held B.W."/>
            <person name="Riley R."/>
            <person name="Nagy L.G."/>
            <person name="Koehler G."/>
            <person name="Ransdell A.S."/>
            <person name="Younus H."/>
            <person name="Chow J."/>
            <person name="Chiniquy J."/>
            <person name="Lipzen A."/>
            <person name="Tritt A."/>
            <person name="Sun H."/>
            <person name="Haridas S."/>
            <person name="LaButti K."/>
            <person name="Ohm R.A."/>
            <person name="Kues U."/>
            <person name="Blanchette R.A."/>
            <person name="Grigoriev I.V."/>
            <person name="Minto R.E."/>
            <person name="Hibbett D.S."/>
        </authorList>
    </citation>
    <scope>NUCLEOTIDE SEQUENCE [LARGE SCALE GENOMIC DNA]</scope>
    <source>
        <strain evidence="8 9">FP15055 ss-10</strain>
    </source>
</reference>
<dbReference type="GO" id="GO:0000379">
    <property type="term" value="P:tRNA-type intron splice site recognition and cleavage"/>
    <property type="evidence" value="ECO:0007669"/>
    <property type="project" value="TreeGrafter"/>
</dbReference>
<evidence type="ECO:0000256" key="2">
    <source>
        <dbReference type="ARBA" id="ARBA00022694"/>
    </source>
</evidence>
<dbReference type="GO" id="GO:0000213">
    <property type="term" value="F:tRNA-intron lyase activity"/>
    <property type="evidence" value="ECO:0007669"/>
    <property type="project" value="UniProtKB-UniRule"/>
</dbReference>
<dbReference type="PANTHER" id="PTHR21227">
    <property type="entry name" value="TRNA-SPLICING ENDONUCLEASE SUBUNIT SEN2"/>
    <property type="match status" value="1"/>
</dbReference>
<keyword evidence="2 4" id="KW-0819">tRNA processing</keyword>
<name>A0A0D7BKX9_9AGAR</name>
<dbReference type="GO" id="GO:0005737">
    <property type="term" value="C:cytoplasm"/>
    <property type="evidence" value="ECO:0007669"/>
    <property type="project" value="TreeGrafter"/>
</dbReference>
<comment type="similarity">
    <text evidence="1 4">Belongs to the tRNA-intron endonuclease family.</text>
</comment>
<feature type="active site" evidence="5">
    <location>
        <position position="307"/>
    </location>
</feature>